<evidence type="ECO:0008006" key="15">
    <source>
        <dbReference type="Google" id="ProtNLM"/>
    </source>
</evidence>
<feature type="compositionally biased region" description="Basic and acidic residues" evidence="11">
    <location>
        <begin position="360"/>
        <end position="397"/>
    </location>
</feature>
<evidence type="ECO:0000256" key="10">
    <source>
        <dbReference type="ARBA" id="ARBA00023303"/>
    </source>
</evidence>
<evidence type="ECO:0000256" key="3">
    <source>
        <dbReference type="ARBA" id="ARBA00022448"/>
    </source>
</evidence>
<feature type="transmembrane region" description="Helical" evidence="12">
    <location>
        <begin position="66"/>
        <end position="85"/>
    </location>
</feature>
<evidence type="ECO:0000256" key="9">
    <source>
        <dbReference type="ARBA" id="ARBA00023136"/>
    </source>
</evidence>
<dbReference type="Gene3D" id="1.10.287.70">
    <property type="match status" value="1"/>
</dbReference>
<keyword evidence="6" id="KW-0375">Hydrogen ion transport</keyword>
<evidence type="ECO:0000256" key="2">
    <source>
        <dbReference type="ARBA" id="ARBA00006513"/>
    </source>
</evidence>
<evidence type="ECO:0000313" key="13">
    <source>
        <dbReference type="EMBL" id="KAG9467087.1"/>
    </source>
</evidence>
<gene>
    <name evidence="13" type="ORF">GDO78_015651</name>
</gene>
<dbReference type="Pfam" id="PF03189">
    <property type="entry name" value="Otopetrin"/>
    <property type="match status" value="3"/>
</dbReference>
<keyword evidence="10" id="KW-0407">Ion channel</keyword>
<keyword evidence="4" id="KW-1003">Cell membrane</keyword>
<dbReference type="Proteomes" id="UP000770717">
    <property type="component" value="Unassembled WGS sequence"/>
</dbReference>
<comment type="similarity">
    <text evidence="2">Belongs to the otopetrin family.</text>
</comment>
<dbReference type="OrthoDB" id="6429739at2759"/>
<feature type="compositionally biased region" description="Basic and acidic residues" evidence="11">
    <location>
        <begin position="418"/>
        <end position="435"/>
    </location>
</feature>
<feature type="transmembrane region" description="Helical" evidence="12">
    <location>
        <begin position="312"/>
        <end position="336"/>
    </location>
</feature>
<protein>
    <recommendedName>
        <fullName evidence="15">Otopetrin 3</fullName>
    </recommendedName>
</protein>
<reference evidence="13" key="1">
    <citation type="thesis" date="2020" institute="ProQuest LLC" country="789 East Eisenhower Parkway, Ann Arbor, MI, USA">
        <title>Comparative Genomics and Chromosome Evolution.</title>
        <authorList>
            <person name="Mudd A.B."/>
        </authorList>
    </citation>
    <scope>NUCLEOTIDE SEQUENCE</scope>
    <source>
        <strain evidence="13">HN-11 Male</strain>
        <tissue evidence="13">Kidney and liver</tissue>
    </source>
</reference>
<feature type="region of interest" description="Disordered" evidence="11">
    <location>
        <begin position="345"/>
        <end position="406"/>
    </location>
</feature>
<feature type="region of interest" description="Disordered" evidence="11">
    <location>
        <begin position="418"/>
        <end position="444"/>
    </location>
</feature>
<dbReference type="GO" id="GO:0015252">
    <property type="term" value="F:proton channel activity"/>
    <property type="evidence" value="ECO:0007669"/>
    <property type="project" value="InterPro"/>
</dbReference>
<dbReference type="PANTHER" id="PTHR21522:SF36">
    <property type="entry name" value="PROTON CHANNEL OTOP3"/>
    <property type="match status" value="1"/>
</dbReference>
<dbReference type="GO" id="GO:0005886">
    <property type="term" value="C:plasma membrane"/>
    <property type="evidence" value="ECO:0007669"/>
    <property type="project" value="UniProtKB-SubCell"/>
</dbReference>
<organism evidence="13 14">
    <name type="scientific">Eleutherodactylus coqui</name>
    <name type="common">Puerto Rican coqui</name>
    <dbReference type="NCBI Taxonomy" id="57060"/>
    <lineage>
        <taxon>Eukaryota</taxon>
        <taxon>Metazoa</taxon>
        <taxon>Chordata</taxon>
        <taxon>Craniata</taxon>
        <taxon>Vertebrata</taxon>
        <taxon>Euteleostomi</taxon>
        <taxon>Amphibia</taxon>
        <taxon>Batrachia</taxon>
        <taxon>Anura</taxon>
        <taxon>Neobatrachia</taxon>
        <taxon>Hyloidea</taxon>
        <taxon>Eleutherodactylidae</taxon>
        <taxon>Eleutherodactylinae</taxon>
        <taxon>Eleutherodactylus</taxon>
        <taxon>Eleutherodactylus</taxon>
    </lineage>
</organism>
<keyword evidence="14" id="KW-1185">Reference proteome</keyword>
<accession>A0A8J6EDE7</accession>
<evidence type="ECO:0000256" key="8">
    <source>
        <dbReference type="ARBA" id="ARBA00023065"/>
    </source>
</evidence>
<keyword evidence="7 12" id="KW-1133">Transmembrane helix</keyword>
<proteinExistence type="inferred from homology"/>
<evidence type="ECO:0000256" key="6">
    <source>
        <dbReference type="ARBA" id="ARBA00022781"/>
    </source>
</evidence>
<dbReference type="AlphaFoldDB" id="A0A8J6EDE7"/>
<dbReference type="EMBL" id="WNTK01001631">
    <property type="protein sequence ID" value="KAG9467087.1"/>
    <property type="molecule type" value="Genomic_DNA"/>
</dbReference>
<comment type="subcellular location">
    <subcellularLocation>
        <location evidence="1">Cell membrane</location>
        <topology evidence="1">Multi-pass membrane protein</topology>
    </subcellularLocation>
</comment>
<comment type="caution">
    <text evidence="13">The sequence shown here is derived from an EMBL/GenBank/DDBJ whole genome shotgun (WGS) entry which is preliminary data.</text>
</comment>
<name>A0A8J6EDE7_ELECQ</name>
<feature type="transmembrane region" description="Helical" evidence="12">
    <location>
        <begin position="105"/>
        <end position="126"/>
    </location>
</feature>
<feature type="transmembrane region" description="Helical" evidence="12">
    <location>
        <begin position="588"/>
        <end position="609"/>
    </location>
</feature>
<evidence type="ECO:0000313" key="14">
    <source>
        <dbReference type="Proteomes" id="UP000770717"/>
    </source>
</evidence>
<evidence type="ECO:0000256" key="12">
    <source>
        <dbReference type="SAM" id="Phobius"/>
    </source>
</evidence>
<evidence type="ECO:0000256" key="7">
    <source>
        <dbReference type="ARBA" id="ARBA00022989"/>
    </source>
</evidence>
<evidence type="ECO:0000256" key="11">
    <source>
        <dbReference type="SAM" id="MobiDB-lite"/>
    </source>
</evidence>
<keyword evidence="5 12" id="KW-0812">Transmembrane</keyword>
<feature type="transmembrane region" description="Helical" evidence="12">
    <location>
        <begin position="240"/>
        <end position="257"/>
    </location>
</feature>
<keyword evidence="3" id="KW-0813">Transport</keyword>
<feature type="transmembrane region" description="Helical" evidence="12">
    <location>
        <begin position="138"/>
        <end position="159"/>
    </location>
</feature>
<feature type="transmembrane region" description="Helical" evidence="12">
    <location>
        <begin position="558"/>
        <end position="576"/>
    </location>
</feature>
<dbReference type="InterPro" id="IPR004878">
    <property type="entry name" value="Otopetrin"/>
</dbReference>
<keyword evidence="8" id="KW-0406">Ion transport</keyword>
<sequence>MPHEGFSINYEHSWLHRHCPSPLIHHKRARGSGRLFSGLLAVNVVFMGAALISSVLLSSMPAKNSYIYLSVLMLCSSAWAIYYLLWTRRKTHGAVLEDHHAGALWLKASLLLFASCNLLETVFKIGYDSSLLTCKLPINIFFSAMNIVFVVIQTSFLWLSCRDRIQVQHNISRWGIMLTLATNLLLWLLAVINDSVHREIEDLQPNNTSDGNEESGCICPKFSTCWTFQRGYVTLYPFNLEYSLICASMLFIMWRNVGRREVHHSGSSHPRFHLQGVLYGPVLGVASLLVGICVFIQYQIQASAGTVVTTSFIVYFMYSIILLSIMLIACFIGIIAQTFRDKQHMEHTKQDSENNEDPDQQSRDMRQKESKECRHRNVEKTKDRGQLEGEAEEHKESNGVQNRNFEDQEHIGFCTIGEEQKCEDNEKEADGERHNGPIGMQDPEKDHKKEHLEISNHQSKQKFIVEKNTHHHEKNTIQRGPPKNYTRSLEIILLLGAALEGMRKEHREHYYLQIQKENKEEHDEAPRRLSIFEIRRASFAYLQSVGRLSLSRRLVKEMALFLVLCNIMLWMMSAFGDHPQYVNGLERNYYGFSVWFSILNFGLPLSVFYRMHSVGGLLEVYVTA</sequence>
<evidence type="ECO:0000256" key="5">
    <source>
        <dbReference type="ARBA" id="ARBA00022692"/>
    </source>
</evidence>
<feature type="transmembrane region" description="Helical" evidence="12">
    <location>
        <begin position="278"/>
        <end position="300"/>
    </location>
</feature>
<feature type="transmembrane region" description="Helical" evidence="12">
    <location>
        <begin position="35"/>
        <end position="60"/>
    </location>
</feature>
<feature type="transmembrane region" description="Helical" evidence="12">
    <location>
        <begin position="171"/>
        <end position="192"/>
    </location>
</feature>
<evidence type="ECO:0000256" key="1">
    <source>
        <dbReference type="ARBA" id="ARBA00004651"/>
    </source>
</evidence>
<dbReference type="PANTHER" id="PTHR21522">
    <property type="entry name" value="PROTON CHANNEL OTOP"/>
    <property type="match status" value="1"/>
</dbReference>
<evidence type="ECO:0000256" key="4">
    <source>
        <dbReference type="ARBA" id="ARBA00022475"/>
    </source>
</evidence>
<keyword evidence="9 12" id="KW-0472">Membrane</keyword>